<evidence type="ECO:0000313" key="1">
    <source>
        <dbReference type="EMBL" id="RPA74291.1"/>
    </source>
</evidence>
<proteinExistence type="predicted"/>
<dbReference type="EMBL" id="ML119794">
    <property type="protein sequence ID" value="RPA74291.1"/>
    <property type="molecule type" value="Genomic_DNA"/>
</dbReference>
<dbReference type="Proteomes" id="UP000275078">
    <property type="component" value="Unassembled WGS sequence"/>
</dbReference>
<gene>
    <name evidence="1" type="ORF">BJ508DRAFT_333187</name>
</gene>
<evidence type="ECO:0000313" key="2">
    <source>
        <dbReference type="Proteomes" id="UP000275078"/>
    </source>
</evidence>
<organism evidence="1 2">
    <name type="scientific">Ascobolus immersus RN42</name>
    <dbReference type="NCBI Taxonomy" id="1160509"/>
    <lineage>
        <taxon>Eukaryota</taxon>
        <taxon>Fungi</taxon>
        <taxon>Dikarya</taxon>
        <taxon>Ascomycota</taxon>
        <taxon>Pezizomycotina</taxon>
        <taxon>Pezizomycetes</taxon>
        <taxon>Pezizales</taxon>
        <taxon>Ascobolaceae</taxon>
        <taxon>Ascobolus</taxon>
    </lineage>
</organism>
<reference evidence="1 2" key="1">
    <citation type="journal article" date="2018" name="Nat. Ecol. Evol.">
        <title>Pezizomycetes genomes reveal the molecular basis of ectomycorrhizal truffle lifestyle.</title>
        <authorList>
            <person name="Murat C."/>
            <person name="Payen T."/>
            <person name="Noel B."/>
            <person name="Kuo A."/>
            <person name="Morin E."/>
            <person name="Chen J."/>
            <person name="Kohler A."/>
            <person name="Krizsan K."/>
            <person name="Balestrini R."/>
            <person name="Da Silva C."/>
            <person name="Montanini B."/>
            <person name="Hainaut M."/>
            <person name="Levati E."/>
            <person name="Barry K.W."/>
            <person name="Belfiori B."/>
            <person name="Cichocki N."/>
            <person name="Clum A."/>
            <person name="Dockter R.B."/>
            <person name="Fauchery L."/>
            <person name="Guy J."/>
            <person name="Iotti M."/>
            <person name="Le Tacon F."/>
            <person name="Lindquist E.A."/>
            <person name="Lipzen A."/>
            <person name="Malagnac F."/>
            <person name="Mello A."/>
            <person name="Molinier V."/>
            <person name="Miyauchi S."/>
            <person name="Poulain J."/>
            <person name="Riccioni C."/>
            <person name="Rubini A."/>
            <person name="Sitrit Y."/>
            <person name="Splivallo R."/>
            <person name="Traeger S."/>
            <person name="Wang M."/>
            <person name="Zifcakova L."/>
            <person name="Wipf D."/>
            <person name="Zambonelli A."/>
            <person name="Paolocci F."/>
            <person name="Nowrousian M."/>
            <person name="Ottonello S."/>
            <person name="Baldrian P."/>
            <person name="Spatafora J.W."/>
            <person name="Henrissat B."/>
            <person name="Nagy L.G."/>
            <person name="Aury J.M."/>
            <person name="Wincker P."/>
            <person name="Grigoriev I.V."/>
            <person name="Bonfante P."/>
            <person name="Martin F.M."/>
        </authorList>
    </citation>
    <scope>NUCLEOTIDE SEQUENCE [LARGE SCALE GENOMIC DNA]</scope>
    <source>
        <strain evidence="1 2">RN42</strain>
    </source>
</reference>
<keyword evidence="2" id="KW-1185">Reference proteome</keyword>
<protein>
    <submittedName>
        <fullName evidence="1">Uncharacterized protein</fullName>
    </submittedName>
</protein>
<sequence>MTMEFYSAGSPAPSFGFSSFDLADLFSAFNEPVPAYRLDNSVSNDWMMPYFIGGSDGPSDSGSFASPAASGPDVSLNQAPLTISETAASTSCTDTDKRSTTVAEAIQVPAVQTVDVQSSLPTVTVCPPSGYTSYSSLLSNTVNVQVGDEVVAACIAELGFSIDEYDALHEDEQMAIINMLRTTIVWKEQVSDVISAGLALPKNRNTDFSTWTDEEFDDIFAFPT</sequence>
<name>A0A3N4HQF9_ASCIM</name>
<dbReference type="AlphaFoldDB" id="A0A3N4HQF9"/>
<accession>A0A3N4HQF9</accession>